<protein>
    <submittedName>
        <fullName evidence="6">NUDIX domain-containing protein</fullName>
    </submittedName>
</protein>
<dbReference type="Proteomes" id="UP000381260">
    <property type="component" value="Chromosome"/>
</dbReference>
<feature type="domain" description="Nudix hydrolase" evidence="5">
    <location>
        <begin position="1"/>
        <end position="145"/>
    </location>
</feature>
<evidence type="ECO:0000256" key="3">
    <source>
        <dbReference type="ARBA" id="ARBA00022842"/>
    </source>
</evidence>
<evidence type="ECO:0000256" key="1">
    <source>
        <dbReference type="ARBA" id="ARBA00001946"/>
    </source>
</evidence>
<comment type="similarity">
    <text evidence="4">Belongs to the Nudix hydrolase family.</text>
</comment>
<dbReference type="SUPFAM" id="SSF55811">
    <property type="entry name" value="Nudix"/>
    <property type="match status" value="1"/>
</dbReference>
<dbReference type="PANTHER" id="PTHR43046:SF12">
    <property type="entry name" value="GDP-MANNOSE MANNOSYL HYDROLASE"/>
    <property type="match status" value="1"/>
</dbReference>
<accession>A0A5Q2VI61</accession>
<gene>
    <name evidence="6" type="ORF">GHV41_24055</name>
</gene>
<evidence type="ECO:0000259" key="5">
    <source>
        <dbReference type="PROSITE" id="PS51462"/>
    </source>
</evidence>
<dbReference type="AlphaFoldDB" id="A0A5Q2VI61"/>
<dbReference type="InterPro" id="IPR020476">
    <property type="entry name" value="Nudix_hydrolase"/>
</dbReference>
<name>A0A5Q2VI61_SERPR</name>
<evidence type="ECO:0000313" key="7">
    <source>
        <dbReference type="Proteomes" id="UP000381260"/>
    </source>
</evidence>
<dbReference type="InterPro" id="IPR020084">
    <property type="entry name" value="NUDIX_hydrolase_CS"/>
</dbReference>
<organism evidence="6 7">
    <name type="scientific">Serratia proteamaculans</name>
    <dbReference type="NCBI Taxonomy" id="28151"/>
    <lineage>
        <taxon>Bacteria</taxon>
        <taxon>Pseudomonadati</taxon>
        <taxon>Pseudomonadota</taxon>
        <taxon>Gammaproteobacteria</taxon>
        <taxon>Enterobacterales</taxon>
        <taxon>Yersiniaceae</taxon>
        <taxon>Serratia</taxon>
    </lineage>
</organism>
<dbReference type="RefSeq" id="WP_153860411.1">
    <property type="nucleotide sequence ID" value="NZ_CP045913.1"/>
</dbReference>
<dbReference type="InterPro" id="IPR000086">
    <property type="entry name" value="NUDIX_hydrolase_dom"/>
</dbReference>
<evidence type="ECO:0000256" key="2">
    <source>
        <dbReference type="ARBA" id="ARBA00022801"/>
    </source>
</evidence>
<dbReference type="EMBL" id="CP045913">
    <property type="protein sequence ID" value="QGH63740.1"/>
    <property type="molecule type" value="Genomic_DNA"/>
</dbReference>
<proteinExistence type="inferred from homology"/>
<evidence type="ECO:0000313" key="6">
    <source>
        <dbReference type="EMBL" id="QGH63740.1"/>
    </source>
</evidence>
<dbReference type="GO" id="GO:0016787">
    <property type="term" value="F:hydrolase activity"/>
    <property type="evidence" value="ECO:0007669"/>
    <property type="project" value="UniProtKB-KW"/>
</dbReference>
<sequence>MRSRPASRLLIIEPAGQVLLFKFTHSSGALAGKSYWATPGGGVEQGESYRQTAVRELQEETGIVCNEVGQCVAQRNFEMMLPNGEMVEAQEKFYVVRVRHRAINTDRWSGEEKHVISEHHWWSIEELRTTDEIVYPQNIAEILESI</sequence>
<dbReference type="PROSITE" id="PS00893">
    <property type="entry name" value="NUDIX_BOX"/>
    <property type="match status" value="1"/>
</dbReference>
<dbReference type="Gene3D" id="3.90.79.10">
    <property type="entry name" value="Nucleoside Triphosphate Pyrophosphohydrolase"/>
    <property type="match status" value="1"/>
</dbReference>
<keyword evidence="2 4" id="KW-0378">Hydrolase</keyword>
<dbReference type="CDD" id="cd04685">
    <property type="entry name" value="NUDIX_Hydrolase"/>
    <property type="match status" value="1"/>
</dbReference>
<dbReference type="PRINTS" id="PR00502">
    <property type="entry name" value="NUDIXFAMILY"/>
</dbReference>
<dbReference type="PANTHER" id="PTHR43046">
    <property type="entry name" value="GDP-MANNOSE MANNOSYL HYDROLASE"/>
    <property type="match status" value="1"/>
</dbReference>
<dbReference type="InterPro" id="IPR015797">
    <property type="entry name" value="NUDIX_hydrolase-like_dom_sf"/>
</dbReference>
<evidence type="ECO:0000256" key="4">
    <source>
        <dbReference type="RuleBase" id="RU003476"/>
    </source>
</evidence>
<reference evidence="6 7" key="1">
    <citation type="submission" date="2019-11" db="EMBL/GenBank/DDBJ databases">
        <title>The Phosphoenolpyruvate Phosphotransferase System Regulates Serratia proteamaculans 336X Biofilm Formation and Wheat Roots colonization.</title>
        <authorList>
            <person name="Liu F."/>
        </authorList>
    </citation>
    <scope>NUCLEOTIDE SEQUENCE [LARGE SCALE GENOMIC DNA]</scope>
    <source>
        <strain evidence="6 7">336X</strain>
    </source>
</reference>
<comment type="cofactor">
    <cofactor evidence="1">
        <name>Mg(2+)</name>
        <dbReference type="ChEBI" id="CHEBI:18420"/>
    </cofactor>
</comment>
<keyword evidence="3" id="KW-0460">Magnesium</keyword>
<dbReference type="PROSITE" id="PS51462">
    <property type="entry name" value="NUDIX"/>
    <property type="match status" value="1"/>
</dbReference>
<dbReference type="Pfam" id="PF00293">
    <property type="entry name" value="NUDIX"/>
    <property type="match status" value="1"/>
</dbReference>